<accession>A0ABW4IYZ5</accession>
<gene>
    <name evidence="2" type="ORF">ACFSL4_30810</name>
</gene>
<evidence type="ECO:0000256" key="1">
    <source>
        <dbReference type="SAM" id="Phobius"/>
    </source>
</evidence>
<keyword evidence="1" id="KW-0472">Membrane</keyword>
<keyword evidence="1" id="KW-0812">Transmembrane</keyword>
<organism evidence="2 3">
    <name type="scientific">Streptomyces caeni</name>
    <dbReference type="NCBI Taxonomy" id="2307231"/>
    <lineage>
        <taxon>Bacteria</taxon>
        <taxon>Bacillati</taxon>
        <taxon>Actinomycetota</taxon>
        <taxon>Actinomycetes</taxon>
        <taxon>Kitasatosporales</taxon>
        <taxon>Streptomycetaceae</taxon>
        <taxon>Streptomyces</taxon>
    </lineage>
</organism>
<keyword evidence="1" id="KW-1133">Transmembrane helix</keyword>
<evidence type="ECO:0000313" key="3">
    <source>
        <dbReference type="Proteomes" id="UP001597261"/>
    </source>
</evidence>
<sequence length="155" mass="16716">MTTQDASRRRPSWKGVPCSAVYTSQAGLSVGRADARLQTQAFWSLAIYLLNVTLFVLVELEAPAAVRSLSGTDLTGALVTVAVVSVTLAVVRFTFLTASTCTIRLLTVDRRPQQLERRMGHRARVVSALAGFRGAVSLALTLARSSHAWTSVVNE</sequence>
<dbReference type="EMBL" id="JBHUDX010000095">
    <property type="protein sequence ID" value="MFD1662447.1"/>
    <property type="molecule type" value="Genomic_DNA"/>
</dbReference>
<name>A0ABW4IYZ5_9ACTN</name>
<reference evidence="3" key="1">
    <citation type="journal article" date="2019" name="Int. J. Syst. Evol. Microbiol.">
        <title>The Global Catalogue of Microorganisms (GCM) 10K type strain sequencing project: providing services to taxonomists for standard genome sequencing and annotation.</title>
        <authorList>
            <consortium name="The Broad Institute Genomics Platform"/>
            <consortium name="The Broad Institute Genome Sequencing Center for Infectious Disease"/>
            <person name="Wu L."/>
            <person name="Ma J."/>
        </authorList>
    </citation>
    <scope>NUCLEOTIDE SEQUENCE [LARGE SCALE GENOMIC DNA]</scope>
    <source>
        <strain evidence="3">CGMCC 1.12470</strain>
    </source>
</reference>
<dbReference type="RefSeq" id="WP_381090124.1">
    <property type="nucleotide sequence ID" value="NZ_JBHUDX010000095.1"/>
</dbReference>
<feature type="transmembrane region" description="Helical" evidence="1">
    <location>
        <begin position="41"/>
        <end position="58"/>
    </location>
</feature>
<protein>
    <submittedName>
        <fullName evidence="2">Uncharacterized protein</fullName>
    </submittedName>
</protein>
<evidence type="ECO:0000313" key="2">
    <source>
        <dbReference type="EMBL" id="MFD1662447.1"/>
    </source>
</evidence>
<dbReference type="Proteomes" id="UP001597261">
    <property type="component" value="Unassembled WGS sequence"/>
</dbReference>
<feature type="transmembrane region" description="Helical" evidence="1">
    <location>
        <begin position="78"/>
        <end position="105"/>
    </location>
</feature>
<proteinExistence type="predicted"/>
<comment type="caution">
    <text evidence="2">The sequence shown here is derived from an EMBL/GenBank/DDBJ whole genome shotgun (WGS) entry which is preliminary data.</text>
</comment>
<keyword evidence="3" id="KW-1185">Reference proteome</keyword>